<accession>A0ABT7A7N9</accession>
<gene>
    <name evidence="1" type="ORF">NMN56_036380</name>
</gene>
<dbReference type="Proteomes" id="UP001214441">
    <property type="component" value="Unassembled WGS sequence"/>
</dbReference>
<sequence length="223" mass="23096">MRTWPLDVGRVLEEAGVAPLGERVAVLGVGSNGAPAQLRYKFARRGVSGVVPMMPVRVGGLGVGVSAHISGAGYVPAAPYALPGAVSSVVLTWLDAEQLAVLDESERRNYERVLLDPGAFPVSEGPDALPAALDGGVHVYATVRGVLARPPYVGQPRAAGPQPALLRELLRESATLRGMLGPDAASWVRLASGDGALRARGTAAFLEEGWVVERAGVGAYGSE</sequence>
<evidence type="ECO:0000313" key="2">
    <source>
        <dbReference type="Proteomes" id="UP001214441"/>
    </source>
</evidence>
<reference evidence="1 2" key="1">
    <citation type="submission" date="2023-05" db="EMBL/GenBank/DDBJ databases">
        <title>Streptantibioticus silvisoli sp. nov., acidotolerant actinomycetes 1 from pine litter.</title>
        <authorList>
            <person name="Swiecimska M."/>
            <person name="Golinska P."/>
            <person name="Sangal V."/>
            <person name="Wachnowicz B."/>
            <person name="Goodfellow M."/>
        </authorList>
    </citation>
    <scope>NUCLEOTIDE SEQUENCE [LARGE SCALE GENOMIC DNA]</scope>
    <source>
        <strain evidence="1 2">DSM 42109</strain>
    </source>
</reference>
<name>A0ABT7A7N9_9ACTN</name>
<keyword evidence="2" id="KW-1185">Reference proteome</keyword>
<organism evidence="1 2">
    <name type="scientific">Streptomyces iconiensis</name>
    <dbReference type="NCBI Taxonomy" id="1384038"/>
    <lineage>
        <taxon>Bacteria</taxon>
        <taxon>Bacillati</taxon>
        <taxon>Actinomycetota</taxon>
        <taxon>Actinomycetes</taxon>
        <taxon>Kitasatosporales</taxon>
        <taxon>Streptomycetaceae</taxon>
        <taxon>Streptomyces</taxon>
    </lineage>
</organism>
<comment type="caution">
    <text evidence="1">The sequence shown here is derived from an EMBL/GenBank/DDBJ whole genome shotgun (WGS) entry which is preliminary data.</text>
</comment>
<dbReference type="EMBL" id="JANCPR020000055">
    <property type="protein sequence ID" value="MDJ1137335.1"/>
    <property type="molecule type" value="Genomic_DNA"/>
</dbReference>
<dbReference type="RefSeq" id="WP_280842859.1">
    <property type="nucleotide sequence ID" value="NZ_JANCPR020000055.1"/>
</dbReference>
<evidence type="ECO:0000313" key="1">
    <source>
        <dbReference type="EMBL" id="MDJ1137335.1"/>
    </source>
</evidence>
<protein>
    <submittedName>
        <fullName evidence="1">Uncharacterized protein</fullName>
    </submittedName>
</protein>
<proteinExistence type="predicted"/>